<reference evidence="6" key="1">
    <citation type="submission" date="2020-11" db="EMBL/GenBank/DDBJ databases">
        <authorList>
            <consortium name="DOE Joint Genome Institute"/>
            <person name="Ahrendt S."/>
            <person name="Riley R."/>
            <person name="Andreopoulos W."/>
            <person name="Labutti K."/>
            <person name="Pangilinan J."/>
            <person name="Ruiz-Duenas F.J."/>
            <person name="Barrasa J.M."/>
            <person name="Sanchez-Garcia M."/>
            <person name="Camarero S."/>
            <person name="Miyauchi S."/>
            <person name="Serrano A."/>
            <person name="Linde D."/>
            <person name="Babiker R."/>
            <person name="Drula E."/>
            <person name="Ayuso-Fernandez I."/>
            <person name="Pacheco R."/>
            <person name="Padilla G."/>
            <person name="Ferreira P."/>
            <person name="Barriuso J."/>
            <person name="Kellner H."/>
            <person name="Castanera R."/>
            <person name="Alfaro M."/>
            <person name="Ramirez L."/>
            <person name="Pisabarro A.G."/>
            <person name="Kuo A."/>
            <person name="Tritt A."/>
            <person name="Lipzen A."/>
            <person name="He G."/>
            <person name="Yan M."/>
            <person name="Ng V."/>
            <person name="Cullen D."/>
            <person name="Martin F."/>
            <person name="Rosso M.-N."/>
            <person name="Henrissat B."/>
            <person name="Hibbett D."/>
            <person name="Martinez A.T."/>
            <person name="Grigoriev I.V."/>
        </authorList>
    </citation>
    <scope>NUCLEOTIDE SEQUENCE</scope>
    <source>
        <strain evidence="6">CBS 247.69</strain>
    </source>
</reference>
<keyword evidence="3" id="KW-0560">Oxidoreductase</keyword>
<dbReference type="PROSITE" id="PS00624">
    <property type="entry name" value="GMC_OXRED_2"/>
    <property type="match status" value="1"/>
</dbReference>
<dbReference type="Pfam" id="PF00890">
    <property type="entry name" value="FAD_binding_2"/>
    <property type="match status" value="1"/>
</dbReference>
<dbReference type="Pfam" id="PF16010">
    <property type="entry name" value="CDH-cyt"/>
    <property type="match status" value="1"/>
</dbReference>
<keyword evidence="4" id="KW-0732">Signal</keyword>
<comment type="cofactor">
    <cofactor evidence="1">
        <name>FAD</name>
        <dbReference type="ChEBI" id="CHEBI:57692"/>
    </cofactor>
</comment>
<dbReference type="Gene3D" id="3.30.410.10">
    <property type="entry name" value="Cholesterol Oxidase, domain 2"/>
    <property type="match status" value="1"/>
</dbReference>
<evidence type="ECO:0000256" key="4">
    <source>
        <dbReference type="SAM" id="SignalP"/>
    </source>
</evidence>
<accession>A0A9P6CGS1</accession>
<feature type="signal peptide" evidence="4">
    <location>
        <begin position="1"/>
        <end position="18"/>
    </location>
</feature>
<dbReference type="Gene3D" id="2.60.40.1210">
    <property type="entry name" value="Cellobiose dehydrogenase, cytochrome domain"/>
    <property type="match status" value="1"/>
</dbReference>
<sequence length="771" mass="82837">MLLRLAISILPFVGSALAQAGAAYTDPDNGITFWGFTDPVHHVTYGYIFPPLADNSQEFIGEIVAPIETKWAGATPGGAMLHNLLLVAWPNGNSIVRSARYATDYVQPTAMSGPVLTDLPTTKVNSTHWKWVYRCQNCVSWSTATGTQTLPIDSFGVPAWAWSNVGVDTPSNPQSTFLEHTDFGFFGLDFSQAHVSTALYNNWAAGGTGGGTPTGPPTTTTTTTQPPVSATPYDYIVVGAGPGGIIAADRLSEAGKKVILLERGGPATWETGGTYGPTWAKGYNLTKFDVPGLFETMFSDSNPFWWCKDVNVFAGCLLGGGTTINGALYWIPPYSDFATTTGWPSSWGNHQPYTDKMKSRLPSTDAPSPDGKRYLEQSGDIAAKLLDVQGYRRLTINDNPDQKDHVYGYSSFDFIGGKRGGPVATYFKTAKARQNFAYRQYAYVLNVVRNGAQITGVKTNDSSLGPDGFIPVTSKGRVILSAGSFGSPRILFRSGIGPTDMITIVKNDATASPNLPPQAQWINLPVGYNVSDNPSINLVFTHPSIDAYENWAQVWTSPRAADSAQYLKSHSGVLSASSPRLNFWRAYSGTDGKTRWMQGTVRPGAASVTTAYPYNASQIFTITVYLSTGITSRGRIGIDAAMTARPLITPWFTDPVDKGVLIQGINDIVANIKSVPGLTLITPDNKTSVIDYVNNYDPGSLNSNHWVGSNTIGTSSAKAVVDENTKVFNTNNLFIVDASIIPQMPMGNPHGTIMSMAEQAVTKILALAGGP</sequence>
<gene>
    <name evidence="6" type="ORF">BDZ94DRAFT_1189211</name>
</gene>
<dbReference type="Proteomes" id="UP000807353">
    <property type="component" value="Unassembled WGS sequence"/>
</dbReference>
<dbReference type="OrthoDB" id="413885at2759"/>
<dbReference type="Gene3D" id="3.50.50.60">
    <property type="entry name" value="FAD/NAD(P)-binding domain"/>
    <property type="match status" value="1"/>
</dbReference>
<keyword evidence="2" id="KW-0285">Flavoprotein</keyword>
<dbReference type="InterPro" id="IPR036188">
    <property type="entry name" value="FAD/NAD-bd_sf"/>
</dbReference>
<dbReference type="AlphaFoldDB" id="A0A9P6CGS1"/>
<dbReference type="SUPFAM" id="SSF49344">
    <property type="entry name" value="CBD9-like"/>
    <property type="match status" value="1"/>
</dbReference>
<dbReference type="PANTHER" id="PTHR47190">
    <property type="entry name" value="DEHYDROGENASE, PUTATIVE-RELATED"/>
    <property type="match status" value="1"/>
</dbReference>
<keyword evidence="7" id="KW-1185">Reference proteome</keyword>
<dbReference type="SUPFAM" id="SSF51905">
    <property type="entry name" value="FAD/NAD(P)-binding domain"/>
    <property type="match status" value="1"/>
</dbReference>
<feature type="chain" id="PRO_5040272351" evidence="4">
    <location>
        <begin position="19"/>
        <end position="771"/>
    </location>
</feature>
<dbReference type="InterPro" id="IPR000172">
    <property type="entry name" value="GMC_OxRdtase_N"/>
</dbReference>
<dbReference type="InterPro" id="IPR003953">
    <property type="entry name" value="FAD-dep_OxRdtase_2_FAD-bd"/>
</dbReference>
<evidence type="ECO:0000313" key="6">
    <source>
        <dbReference type="EMBL" id="KAF9465397.1"/>
    </source>
</evidence>
<dbReference type="EMBL" id="MU150247">
    <property type="protein sequence ID" value="KAF9465397.1"/>
    <property type="molecule type" value="Genomic_DNA"/>
</dbReference>
<dbReference type="GO" id="GO:0016614">
    <property type="term" value="F:oxidoreductase activity, acting on CH-OH group of donors"/>
    <property type="evidence" value="ECO:0007669"/>
    <property type="project" value="InterPro"/>
</dbReference>
<protein>
    <submittedName>
        <fullName evidence="6">Cellobiose dehydrogenase</fullName>
    </submittedName>
</protein>
<evidence type="ECO:0000256" key="3">
    <source>
        <dbReference type="ARBA" id="ARBA00023002"/>
    </source>
</evidence>
<evidence type="ECO:0000256" key="2">
    <source>
        <dbReference type="ARBA" id="ARBA00022630"/>
    </source>
</evidence>
<comment type="caution">
    <text evidence="6">The sequence shown here is derived from an EMBL/GenBank/DDBJ whole genome shotgun (WGS) entry which is preliminary data.</text>
</comment>
<dbReference type="InterPro" id="IPR053208">
    <property type="entry name" value="GMC_Oxidoreductase_CD"/>
</dbReference>
<organism evidence="6 7">
    <name type="scientific">Collybia nuda</name>
    <dbReference type="NCBI Taxonomy" id="64659"/>
    <lineage>
        <taxon>Eukaryota</taxon>
        <taxon>Fungi</taxon>
        <taxon>Dikarya</taxon>
        <taxon>Basidiomycota</taxon>
        <taxon>Agaricomycotina</taxon>
        <taxon>Agaricomycetes</taxon>
        <taxon>Agaricomycetidae</taxon>
        <taxon>Agaricales</taxon>
        <taxon>Tricholomatineae</taxon>
        <taxon>Clitocybaceae</taxon>
        <taxon>Collybia</taxon>
    </lineage>
</organism>
<dbReference type="Pfam" id="PF05199">
    <property type="entry name" value="GMC_oxred_C"/>
    <property type="match status" value="1"/>
</dbReference>
<evidence type="ECO:0000256" key="1">
    <source>
        <dbReference type="ARBA" id="ARBA00001974"/>
    </source>
</evidence>
<dbReference type="CDD" id="cd09630">
    <property type="entry name" value="CDH_like_cytochrome"/>
    <property type="match status" value="1"/>
</dbReference>
<dbReference type="InterPro" id="IPR015920">
    <property type="entry name" value="Cellobiose_DH-like_cyt"/>
</dbReference>
<dbReference type="SUPFAM" id="SSF54373">
    <property type="entry name" value="FAD-linked reductases, C-terminal domain"/>
    <property type="match status" value="1"/>
</dbReference>
<evidence type="ECO:0000313" key="7">
    <source>
        <dbReference type="Proteomes" id="UP000807353"/>
    </source>
</evidence>
<dbReference type="PANTHER" id="PTHR47190:SF2">
    <property type="entry name" value="CELLOBIOSE DEHYDROGENASE (AFU_ORTHOLOGUE AFUA_2G17620)"/>
    <property type="match status" value="1"/>
</dbReference>
<dbReference type="InterPro" id="IPR007867">
    <property type="entry name" value="GMC_OxRtase_C"/>
</dbReference>
<name>A0A9P6CGS1_9AGAR</name>
<proteinExistence type="predicted"/>
<dbReference type="GO" id="GO:0050660">
    <property type="term" value="F:flavin adenine dinucleotide binding"/>
    <property type="evidence" value="ECO:0007669"/>
    <property type="project" value="InterPro"/>
</dbReference>
<feature type="domain" description="Glucose-methanol-choline oxidoreductase N-terminal" evidence="5">
    <location>
        <begin position="483"/>
        <end position="497"/>
    </location>
</feature>
<dbReference type="Pfam" id="PF00732">
    <property type="entry name" value="GMC_oxred_N"/>
    <property type="match status" value="1"/>
</dbReference>
<evidence type="ECO:0000259" key="5">
    <source>
        <dbReference type="PROSITE" id="PS00624"/>
    </source>
</evidence>